<proteinExistence type="predicted"/>
<feature type="compositionally biased region" description="Basic and acidic residues" evidence="2">
    <location>
        <begin position="131"/>
        <end position="142"/>
    </location>
</feature>
<gene>
    <name evidence="4" type="ORF">EJ08DRAFT_696859</name>
</gene>
<name>A0A9P4TZ17_9PEZI</name>
<evidence type="ECO:0000256" key="1">
    <source>
        <dbReference type="SAM" id="Coils"/>
    </source>
</evidence>
<dbReference type="Proteomes" id="UP000800235">
    <property type="component" value="Unassembled WGS sequence"/>
</dbReference>
<sequence length="999" mass="112693">MLTRRNIRSVSRRSPKLTRNCGSWGRNRRAQNDKQDVESGKEAGQPRDRQSWVNTSSRNAAIRENYWNEHLKEVKRMLEEDPYERLFGRSNRRLRGLETKGWPFDVEWWDKETRAFGSRILSSQERFATTQDRKTDAPERDIQQSSTAQHSSMGETSLEHDPISNRMVPKGDHAFSHYGQDLDAAVDIPVKPYRPAGPVRNEAEKSEEAFETPVEPSRPAERVSKEPKRTPSFTMLKEEPSESEPAPSEASVTTPPPALDVRAEYHQYKARRLPDSITSSVPWLEQEGFGSPPSTHTLSDTSKAQKLGHKPVDKRRKLEKDFEIVHSAEKELAQARLSDVKPWKMQKSNGTSIPSPETAPEPTVETVTEQAAAMAERIPPKIIHETKHDSTALRSILEYNLDVAAHNLETAERKATIARMDRFLHGVPILEPLWKKVSSEITKGDNMSPEKKSNELETSLQRHTDNLIKAPSVLQTALQRHNKSAVELAQSVPKETSMETTRVHDPVGYDHARESRKNIDKYQGSSFLSSIHESPVLPSPTTQDADTAKSEERKPIPAEDADLSTYYATKASTEERIAHIKKQLQKHAPPRASFAEKVPSLAEMFGYNNGKKSVSEEKKKLQNRSEVQMEEMNTTLDTARDRFKSVAEQFDMTHGADKEPIIQVQTEETNTENEKVSQVTEQILEIRKSPEESQSQLRELSKTIRDIYEESYGPITTKHSQVSVPAVEATTVEPPVPIKIVEAEKVEAKADLIEARANQVQTKTQPVITPEPSIPAATSVEEPTPTAVIEQTQESPVVEPIKEEMVTYTVLAYDPQTHRVTQQILTSKPEQENDEIPLTIALKGLDEPAKFLPYLKGGDFTIVSADRNLLMLVHGKGGGGPSPLPVETAEEVQPRASREQTTRPDATNIWKAIQVNRTIPNRTPNPRRLEPVFSGREHWSKQHRKDRKQWRRRFRRVLKTVGLLGVGAAGTIYVAGAMDEMKKVVVTDDGGREYVRRRS</sequence>
<feature type="coiled-coil region" evidence="1">
    <location>
        <begin position="611"/>
        <end position="649"/>
    </location>
</feature>
<organism evidence="4 5">
    <name type="scientific">Tothia fuscella</name>
    <dbReference type="NCBI Taxonomy" id="1048955"/>
    <lineage>
        <taxon>Eukaryota</taxon>
        <taxon>Fungi</taxon>
        <taxon>Dikarya</taxon>
        <taxon>Ascomycota</taxon>
        <taxon>Pezizomycotina</taxon>
        <taxon>Dothideomycetes</taxon>
        <taxon>Pleosporomycetidae</taxon>
        <taxon>Venturiales</taxon>
        <taxon>Cylindrosympodiaceae</taxon>
        <taxon>Tothia</taxon>
    </lineage>
</organism>
<feature type="compositionally biased region" description="Polar residues" evidence="2">
    <location>
        <begin position="292"/>
        <end position="304"/>
    </location>
</feature>
<keyword evidence="3" id="KW-0472">Membrane</keyword>
<feature type="region of interest" description="Disordered" evidence="2">
    <location>
        <begin position="763"/>
        <end position="782"/>
    </location>
</feature>
<dbReference type="AlphaFoldDB" id="A0A9P4TZ17"/>
<evidence type="ECO:0000256" key="3">
    <source>
        <dbReference type="SAM" id="Phobius"/>
    </source>
</evidence>
<feature type="region of interest" description="Disordered" evidence="2">
    <location>
        <begin position="125"/>
        <end position="176"/>
    </location>
</feature>
<dbReference type="EMBL" id="MU007035">
    <property type="protein sequence ID" value="KAF2430911.1"/>
    <property type="molecule type" value="Genomic_DNA"/>
</dbReference>
<reference evidence="4" key="1">
    <citation type="journal article" date="2020" name="Stud. Mycol.">
        <title>101 Dothideomycetes genomes: a test case for predicting lifestyles and emergence of pathogens.</title>
        <authorList>
            <person name="Haridas S."/>
            <person name="Albert R."/>
            <person name="Binder M."/>
            <person name="Bloem J."/>
            <person name="Labutti K."/>
            <person name="Salamov A."/>
            <person name="Andreopoulos B."/>
            <person name="Baker S."/>
            <person name="Barry K."/>
            <person name="Bills G."/>
            <person name="Bluhm B."/>
            <person name="Cannon C."/>
            <person name="Castanera R."/>
            <person name="Culley D."/>
            <person name="Daum C."/>
            <person name="Ezra D."/>
            <person name="Gonzalez J."/>
            <person name="Henrissat B."/>
            <person name="Kuo A."/>
            <person name="Liang C."/>
            <person name="Lipzen A."/>
            <person name="Lutzoni F."/>
            <person name="Magnuson J."/>
            <person name="Mondo S."/>
            <person name="Nolan M."/>
            <person name="Ohm R."/>
            <person name="Pangilinan J."/>
            <person name="Park H.-J."/>
            <person name="Ramirez L."/>
            <person name="Alfaro M."/>
            <person name="Sun H."/>
            <person name="Tritt A."/>
            <person name="Yoshinaga Y."/>
            <person name="Zwiers L.-H."/>
            <person name="Turgeon B."/>
            <person name="Goodwin S."/>
            <person name="Spatafora J."/>
            <person name="Crous P."/>
            <person name="Grigoriev I."/>
        </authorList>
    </citation>
    <scope>NUCLEOTIDE SEQUENCE</scope>
    <source>
        <strain evidence="4">CBS 130266</strain>
    </source>
</reference>
<keyword evidence="5" id="KW-1185">Reference proteome</keyword>
<feature type="compositionally biased region" description="Basic and acidic residues" evidence="2">
    <location>
        <begin position="218"/>
        <end position="229"/>
    </location>
</feature>
<evidence type="ECO:0000313" key="5">
    <source>
        <dbReference type="Proteomes" id="UP000800235"/>
    </source>
</evidence>
<evidence type="ECO:0000256" key="2">
    <source>
        <dbReference type="SAM" id="MobiDB-lite"/>
    </source>
</evidence>
<feature type="compositionally biased region" description="Basic residues" evidence="2">
    <location>
        <begin position="1"/>
        <end position="16"/>
    </location>
</feature>
<feature type="compositionally biased region" description="Basic and acidic residues" evidence="2">
    <location>
        <begin position="546"/>
        <end position="557"/>
    </location>
</feature>
<dbReference type="OrthoDB" id="3932006at2759"/>
<keyword evidence="3" id="KW-1133">Transmembrane helix</keyword>
<feature type="region of interest" description="Disordered" evidence="2">
    <location>
        <begin position="529"/>
        <end position="560"/>
    </location>
</feature>
<accession>A0A9P4TZ17</accession>
<comment type="caution">
    <text evidence="4">The sequence shown here is derived from an EMBL/GenBank/DDBJ whole genome shotgun (WGS) entry which is preliminary data.</text>
</comment>
<feature type="region of interest" description="Disordered" evidence="2">
    <location>
        <begin position="193"/>
        <end position="257"/>
    </location>
</feature>
<keyword evidence="3" id="KW-0812">Transmembrane</keyword>
<feature type="region of interest" description="Disordered" evidence="2">
    <location>
        <begin position="286"/>
        <end position="311"/>
    </location>
</feature>
<evidence type="ECO:0000313" key="4">
    <source>
        <dbReference type="EMBL" id="KAF2430911.1"/>
    </source>
</evidence>
<feature type="compositionally biased region" description="Polar residues" evidence="2">
    <location>
        <begin position="143"/>
        <end position="155"/>
    </location>
</feature>
<feature type="compositionally biased region" description="Basic and acidic residues" evidence="2">
    <location>
        <begin position="157"/>
        <end position="175"/>
    </location>
</feature>
<feature type="region of interest" description="Disordered" evidence="2">
    <location>
        <begin position="878"/>
        <end position="902"/>
    </location>
</feature>
<feature type="compositionally biased region" description="Basic and acidic residues" evidence="2">
    <location>
        <begin position="892"/>
        <end position="902"/>
    </location>
</feature>
<feature type="region of interest" description="Disordered" evidence="2">
    <location>
        <begin position="1"/>
        <end position="55"/>
    </location>
</feature>
<keyword evidence="1" id="KW-0175">Coiled coil</keyword>
<feature type="compositionally biased region" description="Basic and acidic residues" evidence="2">
    <location>
        <begin position="30"/>
        <end position="50"/>
    </location>
</feature>
<protein>
    <submittedName>
        <fullName evidence="4">Uncharacterized protein</fullName>
    </submittedName>
</protein>
<feature type="transmembrane region" description="Helical" evidence="3">
    <location>
        <begin position="957"/>
        <end position="976"/>
    </location>
</feature>